<keyword evidence="1" id="KW-0175">Coiled coil</keyword>
<organism evidence="2 3">
    <name type="scientific">Paramecium octaurelia</name>
    <dbReference type="NCBI Taxonomy" id="43137"/>
    <lineage>
        <taxon>Eukaryota</taxon>
        <taxon>Sar</taxon>
        <taxon>Alveolata</taxon>
        <taxon>Ciliophora</taxon>
        <taxon>Intramacronucleata</taxon>
        <taxon>Oligohymenophorea</taxon>
        <taxon>Peniculida</taxon>
        <taxon>Parameciidae</taxon>
        <taxon>Paramecium</taxon>
    </lineage>
</organism>
<reference evidence="2" key="1">
    <citation type="submission" date="2021-01" db="EMBL/GenBank/DDBJ databases">
        <authorList>
            <consortium name="Genoscope - CEA"/>
            <person name="William W."/>
        </authorList>
    </citation>
    <scope>NUCLEOTIDE SEQUENCE</scope>
</reference>
<dbReference type="OrthoDB" id="310630at2759"/>
<evidence type="ECO:0000256" key="1">
    <source>
        <dbReference type="SAM" id="Coils"/>
    </source>
</evidence>
<name>A0A8S1W9S3_PAROT</name>
<proteinExistence type="predicted"/>
<dbReference type="EMBL" id="CAJJDP010000082">
    <property type="protein sequence ID" value="CAD8184629.1"/>
    <property type="molecule type" value="Genomic_DNA"/>
</dbReference>
<evidence type="ECO:0000313" key="2">
    <source>
        <dbReference type="EMBL" id="CAD8184629.1"/>
    </source>
</evidence>
<feature type="coiled-coil region" evidence="1">
    <location>
        <begin position="53"/>
        <end position="92"/>
    </location>
</feature>
<protein>
    <submittedName>
        <fullName evidence="2">Uncharacterized protein</fullName>
    </submittedName>
</protein>
<comment type="caution">
    <text evidence="2">The sequence shown here is derived from an EMBL/GenBank/DDBJ whole genome shotgun (WGS) entry which is preliminary data.</text>
</comment>
<keyword evidence="3" id="KW-1185">Reference proteome</keyword>
<dbReference type="AlphaFoldDB" id="A0A8S1W9S3"/>
<sequence>MNIITSQIHQSKSEVQEIVCQIHKQEIVAIDLDIQEKGNYQYLCCNCLVEKMNNNKISTIEQTKDRIKALQKQRQENKIKEIQIRLDNFKIIQEQIMEFKCNVENTLEKIYSQIKAQIFTIQKEKQSLLDNFQIQHNFQEEVKSLSEFLSTETQEKQLESIYDSQFIDEIVKQFDLIFNSASYFQTIDTFKDCKQKINEINQNNQIELMSLQNKNSQKTPSLNKICSAHNKEIIMIDIDSKLKNIEERFACVDCISDHPNCQYRTIEKINQQWNNAKKQQDRIFSDLKIKRQEKQEKLNQQISIMRKNYNQQLNEISEKLITEFSMPKSKSIEINKIKQTSLQQLSNEELLQNINEIILNEKENLVQDSKVEYLKSKDTLFLKEIESKLENLKQHDQLDIQESINILKDVQNDSQIQRIFQLSQQIQETTQVNQEQLILKQDLDELINSSKYIYCQKSLLNESIQKFQEHLTKIQTLGRKLQQIPDNLLMANLNTQTNDYKNTFEKDFQQFMKFCEIENLEKNFETLQQDHKRLELERNQYQESIEKDYKLEIQRQNDIIEELKQLVNDTEFKLKQKVEQEQLLNEKLKVENANNTKLQLQLNDQQDKHENEIKSLNEKINQSEIQINKIQNNLDIRIQASIFLDIYQIEIQLKIILIKSFLQEIQIKKLFKTVFHRKHIQTKNLANICQIKKGGNNELQLKIFFPFIDHKYSQKIRELKCQSIIKDFLLFNYYLSLLALGKTKNFLFKQNQYEFYRLCIFLIDK</sequence>
<dbReference type="Proteomes" id="UP000683925">
    <property type="component" value="Unassembled WGS sequence"/>
</dbReference>
<feature type="coiled-coil region" evidence="1">
    <location>
        <begin position="517"/>
        <end position="633"/>
    </location>
</feature>
<gene>
    <name evidence="2" type="ORF">POCTA_138.1.T0830197</name>
</gene>
<evidence type="ECO:0000313" key="3">
    <source>
        <dbReference type="Proteomes" id="UP000683925"/>
    </source>
</evidence>
<accession>A0A8S1W9S3</accession>